<reference evidence="8 9" key="1">
    <citation type="submission" date="2015-03" db="EMBL/GenBank/DDBJ databases">
        <authorList>
            <person name="Hassan Y."/>
            <person name="Lepp D."/>
            <person name="Li X.-Z."/>
            <person name="Zhou T."/>
        </authorList>
    </citation>
    <scope>NUCLEOTIDE SEQUENCE [LARGE SCALE GENOMIC DNA]</scope>
    <source>
        <strain evidence="8 9">IPL18</strain>
    </source>
</reference>
<dbReference type="InterPro" id="IPR018076">
    <property type="entry name" value="T2SS_GspF_dom"/>
</dbReference>
<dbReference type="Pfam" id="PF00482">
    <property type="entry name" value="T2SSF"/>
    <property type="match status" value="1"/>
</dbReference>
<gene>
    <name evidence="8" type="ORF">VE26_16690</name>
</gene>
<dbReference type="EMBL" id="JZEY01000061">
    <property type="protein sequence ID" value="KKB08186.1"/>
    <property type="molecule type" value="Genomic_DNA"/>
</dbReference>
<evidence type="ECO:0000313" key="9">
    <source>
        <dbReference type="Proteomes" id="UP000033649"/>
    </source>
</evidence>
<feature type="transmembrane region" description="Helical" evidence="6">
    <location>
        <begin position="151"/>
        <end position="173"/>
    </location>
</feature>
<evidence type="ECO:0000256" key="3">
    <source>
        <dbReference type="ARBA" id="ARBA00022692"/>
    </source>
</evidence>
<proteinExistence type="predicted"/>
<dbReference type="GO" id="GO:0005886">
    <property type="term" value="C:plasma membrane"/>
    <property type="evidence" value="ECO:0007669"/>
    <property type="project" value="UniProtKB-SubCell"/>
</dbReference>
<keyword evidence="5 6" id="KW-0472">Membrane</keyword>
<evidence type="ECO:0000256" key="5">
    <source>
        <dbReference type="ARBA" id="ARBA00023136"/>
    </source>
</evidence>
<feature type="domain" description="Type II secretion system protein GspF" evidence="7">
    <location>
        <begin position="192"/>
        <end position="320"/>
    </location>
</feature>
<evidence type="ECO:0000256" key="1">
    <source>
        <dbReference type="ARBA" id="ARBA00004651"/>
    </source>
</evidence>
<sequence length="338" mass="37267">MRSMNIVELLTRGDFLIAVLAAISAAAVVFTFGTSMIGRQELKGRIKRVALERDKMRAEEMARLRGASPQDARASIRRGTETKTYMKNAVERFDLKKAFQDENTVDQLSMAGLRGQGALTTYLFQRFATPIGIFLFAALYLLVLAPGDRPAYLNLVYAIGAGLVGAYLPVLLLKNRTQKRQHSIRRAWPDCLDLLLLCVESGMSMEHAFKRVAKEIGTQSAELAEELTLTMAELSFLEDRTRAYDNLGRRTGLDGVRAVMTALIQADRYGTSVGQALRVMAEEGREARMMEAEKKAAALPPKLTVPLILFFLPVLFIVILSPAMIKVFTGSVATTIGG</sequence>
<dbReference type="PANTHER" id="PTHR35007:SF2">
    <property type="entry name" value="PILUS ASSEMBLE PROTEIN"/>
    <property type="match status" value="1"/>
</dbReference>
<dbReference type="Proteomes" id="UP000033649">
    <property type="component" value="Unassembled WGS sequence"/>
</dbReference>
<feature type="transmembrane region" description="Helical" evidence="6">
    <location>
        <begin position="303"/>
        <end position="325"/>
    </location>
</feature>
<keyword evidence="9" id="KW-1185">Reference proteome</keyword>
<keyword evidence="3 6" id="KW-0812">Transmembrane</keyword>
<feature type="transmembrane region" description="Helical" evidence="6">
    <location>
        <begin position="123"/>
        <end position="145"/>
    </location>
</feature>
<evidence type="ECO:0000313" key="8">
    <source>
        <dbReference type="EMBL" id="KKB08186.1"/>
    </source>
</evidence>
<organism evidence="8 9">
    <name type="scientific">Devosia chinhatensis</name>
    <dbReference type="NCBI Taxonomy" id="429727"/>
    <lineage>
        <taxon>Bacteria</taxon>
        <taxon>Pseudomonadati</taxon>
        <taxon>Pseudomonadota</taxon>
        <taxon>Alphaproteobacteria</taxon>
        <taxon>Hyphomicrobiales</taxon>
        <taxon>Devosiaceae</taxon>
        <taxon>Devosia</taxon>
    </lineage>
</organism>
<feature type="transmembrane region" description="Helical" evidence="6">
    <location>
        <begin position="15"/>
        <end position="38"/>
    </location>
</feature>
<evidence type="ECO:0000259" key="7">
    <source>
        <dbReference type="Pfam" id="PF00482"/>
    </source>
</evidence>
<accession>A0A0F5FH57</accession>
<evidence type="ECO:0000256" key="4">
    <source>
        <dbReference type="ARBA" id="ARBA00022989"/>
    </source>
</evidence>
<evidence type="ECO:0000256" key="6">
    <source>
        <dbReference type="SAM" id="Phobius"/>
    </source>
</evidence>
<dbReference type="PANTHER" id="PTHR35007">
    <property type="entry name" value="INTEGRAL MEMBRANE PROTEIN-RELATED"/>
    <property type="match status" value="1"/>
</dbReference>
<keyword evidence="2" id="KW-1003">Cell membrane</keyword>
<dbReference type="PATRIC" id="fig|429727.3.peg.3416"/>
<comment type="caution">
    <text evidence="8">The sequence shown here is derived from an EMBL/GenBank/DDBJ whole genome shotgun (WGS) entry which is preliminary data.</text>
</comment>
<dbReference type="STRING" id="429727.VE26_16690"/>
<evidence type="ECO:0000256" key="2">
    <source>
        <dbReference type="ARBA" id="ARBA00022475"/>
    </source>
</evidence>
<comment type="subcellular location">
    <subcellularLocation>
        <location evidence="1">Cell membrane</location>
        <topology evidence="1">Multi-pass membrane protein</topology>
    </subcellularLocation>
</comment>
<keyword evidence="4 6" id="KW-1133">Transmembrane helix</keyword>
<name>A0A0F5FH57_9HYPH</name>
<protein>
    <submittedName>
        <fullName evidence="8">Type II secretion system protein</fullName>
    </submittedName>
</protein>
<dbReference type="AlphaFoldDB" id="A0A0F5FH57"/>